<dbReference type="AlphaFoldDB" id="A0A1J1IR43"/>
<keyword evidence="2" id="KW-1185">Reference proteome</keyword>
<reference evidence="1 2" key="1">
    <citation type="submission" date="2015-04" db="EMBL/GenBank/DDBJ databases">
        <authorList>
            <person name="Syromyatnikov M.Y."/>
            <person name="Popov V.N."/>
        </authorList>
    </citation>
    <scope>NUCLEOTIDE SEQUENCE [LARGE SCALE GENOMIC DNA]</scope>
</reference>
<dbReference type="EMBL" id="CVRI01000057">
    <property type="protein sequence ID" value="CRL02020.1"/>
    <property type="molecule type" value="Genomic_DNA"/>
</dbReference>
<evidence type="ECO:0000313" key="2">
    <source>
        <dbReference type="Proteomes" id="UP000183832"/>
    </source>
</evidence>
<sequence length="104" mass="11867">MDDNSQKLIDEYQAKQIIDLSAEKNFIPTSESKNQTVEDKTLKLQDDTMSNNESIEFLANHDEIANKDDKSFLEKSVYTSDEGTANELMKIVEGFSKDFIPNIK</sequence>
<evidence type="ECO:0000313" key="1">
    <source>
        <dbReference type="EMBL" id="CRL02020.1"/>
    </source>
</evidence>
<name>A0A1J1IR43_9DIPT</name>
<gene>
    <name evidence="1" type="ORF">CLUMA_CG015483</name>
</gene>
<accession>A0A1J1IR43</accession>
<proteinExistence type="predicted"/>
<dbReference type="Proteomes" id="UP000183832">
    <property type="component" value="Unassembled WGS sequence"/>
</dbReference>
<organism evidence="1 2">
    <name type="scientific">Clunio marinus</name>
    <dbReference type="NCBI Taxonomy" id="568069"/>
    <lineage>
        <taxon>Eukaryota</taxon>
        <taxon>Metazoa</taxon>
        <taxon>Ecdysozoa</taxon>
        <taxon>Arthropoda</taxon>
        <taxon>Hexapoda</taxon>
        <taxon>Insecta</taxon>
        <taxon>Pterygota</taxon>
        <taxon>Neoptera</taxon>
        <taxon>Endopterygota</taxon>
        <taxon>Diptera</taxon>
        <taxon>Nematocera</taxon>
        <taxon>Chironomoidea</taxon>
        <taxon>Chironomidae</taxon>
        <taxon>Clunio</taxon>
    </lineage>
</organism>
<protein>
    <submittedName>
        <fullName evidence="1">CLUMA_CG015483, isoform A</fullName>
    </submittedName>
</protein>